<sequence>MASVGYGAPLLEYSGATGPLVEDPEFNLLLENSQNLIHKVLEAIPGTHRSCINLEILVLNSTVENQKLQYMATNLGIHSPPTLKALADNFTLETCLRHMSEGLQLHQDLLRAVQLRLATTENLTSLMTDIRDLSIQIKKMLRVVKAEVMLQPTATTLTSRLTGDYQVQVAAHLILVQLQSFGQNIVRSLRNIAIANGERDDTGL</sequence>
<dbReference type="EMBL" id="CM055764">
    <property type="protein sequence ID" value="KAJ7985022.1"/>
    <property type="molecule type" value="Genomic_DNA"/>
</dbReference>
<reference evidence="1" key="1">
    <citation type="submission" date="2021-05" db="EMBL/GenBank/DDBJ databases">
        <authorList>
            <person name="Pan Q."/>
            <person name="Jouanno E."/>
            <person name="Zahm M."/>
            <person name="Klopp C."/>
            <person name="Cabau C."/>
            <person name="Louis A."/>
            <person name="Berthelot C."/>
            <person name="Parey E."/>
            <person name="Roest Crollius H."/>
            <person name="Montfort J."/>
            <person name="Robinson-Rechavi M."/>
            <person name="Bouchez O."/>
            <person name="Lampietro C."/>
            <person name="Lopez Roques C."/>
            <person name="Donnadieu C."/>
            <person name="Postlethwait J."/>
            <person name="Bobe J."/>
            <person name="Dillon D."/>
            <person name="Chandos A."/>
            <person name="von Hippel F."/>
            <person name="Guiguen Y."/>
        </authorList>
    </citation>
    <scope>NUCLEOTIDE SEQUENCE</scope>
    <source>
        <strain evidence="1">YG-Jan2019</strain>
    </source>
</reference>
<comment type="caution">
    <text evidence="1">The sequence shown here is derived from an EMBL/GenBank/DDBJ whole genome shotgun (WGS) entry which is preliminary data.</text>
</comment>
<keyword evidence="2" id="KW-1185">Reference proteome</keyword>
<accession>A0ACC2F115</accession>
<gene>
    <name evidence="1" type="ORF">DPEC_G00360820</name>
</gene>
<proteinExistence type="predicted"/>
<evidence type="ECO:0000313" key="2">
    <source>
        <dbReference type="Proteomes" id="UP001157502"/>
    </source>
</evidence>
<name>A0ACC2F115_DALPE</name>
<organism evidence="1 2">
    <name type="scientific">Dallia pectoralis</name>
    <name type="common">Alaska blackfish</name>
    <dbReference type="NCBI Taxonomy" id="75939"/>
    <lineage>
        <taxon>Eukaryota</taxon>
        <taxon>Metazoa</taxon>
        <taxon>Chordata</taxon>
        <taxon>Craniata</taxon>
        <taxon>Vertebrata</taxon>
        <taxon>Euteleostomi</taxon>
        <taxon>Actinopterygii</taxon>
        <taxon>Neopterygii</taxon>
        <taxon>Teleostei</taxon>
        <taxon>Protacanthopterygii</taxon>
        <taxon>Esociformes</taxon>
        <taxon>Umbridae</taxon>
        <taxon>Dallia</taxon>
    </lineage>
</organism>
<protein>
    <submittedName>
        <fullName evidence="1">Uncharacterized protein</fullName>
    </submittedName>
</protein>
<evidence type="ECO:0000313" key="1">
    <source>
        <dbReference type="EMBL" id="KAJ7985022.1"/>
    </source>
</evidence>
<dbReference type="Proteomes" id="UP001157502">
    <property type="component" value="Chromosome 37"/>
</dbReference>